<sequence>MTHWRRIILLGLTLFSTGIAARSYDQIIEDGTITVAVYRDFAPYSYKDANGEATGFDVELARLLAKGLGVKPDIHWMTPDETVDDDMRNHLWKGSNLTSEDGRRIKADVMMRVPYDRAYSTQRDDVGLPAHERVHMFAPYQRERWLVAYSPDRVNQVDTVARLQYHPVGVEVDSIPQFYLTTAFGGRFRNKSHSFPSIADAFNAMSRGEVDIVMGMASQLQWLHAQTPEKSRLSGIPFPMLGKPFWELGMAVDSHYRQLSYALEDALTPLIVSGELTTLAGKYGIEYLVPELYAGLITDESAQ</sequence>
<feature type="domain" description="Solute-binding protein family 3/N-terminal" evidence="3">
    <location>
        <begin position="32"/>
        <end position="286"/>
    </location>
</feature>
<dbReference type="STRING" id="1080227.A8L45_22265"/>
<dbReference type="InterPro" id="IPR001638">
    <property type="entry name" value="Solute-binding_3/MltF_N"/>
</dbReference>
<evidence type="ECO:0000313" key="5">
    <source>
        <dbReference type="Proteomes" id="UP000094936"/>
    </source>
</evidence>
<accession>A0A1C3E7Z4</accession>
<organism evidence="4 5">
    <name type="scientific">Veronia pacifica</name>
    <dbReference type="NCBI Taxonomy" id="1080227"/>
    <lineage>
        <taxon>Bacteria</taxon>
        <taxon>Pseudomonadati</taxon>
        <taxon>Pseudomonadota</taxon>
        <taxon>Gammaproteobacteria</taxon>
        <taxon>Vibrionales</taxon>
        <taxon>Vibrionaceae</taxon>
        <taxon>Veronia</taxon>
    </lineage>
</organism>
<evidence type="ECO:0000256" key="2">
    <source>
        <dbReference type="ARBA" id="ARBA00022729"/>
    </source>
</evidence>
<dbReference type="SUPFAM" id="SSF53850">
    <property type="entry name" value="Periplasmic binding protein-like II"/>
    <property type="match status" value="1"/>
</dbReference>
<dbReference type="PANTHER" id="PTHR35936:SF17">
    <property type="entry name" value="ARGININE-BINDING EXTRACELLULAR PROTEIN ARTP"/>
    <property type="match status" value="1"/>
</dbReference>
<dbReference type="AlphaFoldDB" id="A0A1C3E7Z4"/>
<dbReference type="SMART" id="SM00062">
    <property type="entry name" value="PBPb"/>
    <property type="match status" value="1"/>
</dbReference>
<keyword evidence="2" id="KW-0732">Signal</keyword>
<evidence type="ECO:0000259" key="3">
    <source>
        <dbReference type="SMART" id="SM00062"/>
    </source>
</evidence>
<dbReference type="PANTHER" id="PTHR35936">
    <property type="entry name" value="MEMBRANE-BOUND LYTIC MUREIN TRANSGLYCOSYLASE F"/>
    <property type="match status" value="1"/>
</dbReference>
<proteinExistence type="inferred from homology"/>
<protein>
    <submittedName>
        <fullName evidence="4">Amino acid ABC transporter substrate-binding protein</fullName>
    </submittedName>
</protein>
<name>A0A1C3E7Z4_9GAMM</name>
<dbReference type="RefSeq" id="WP_068905549.1">
    <property type="nucleotide sequence ID" value="NZ_JBHUIF010000003.1"/>
</dbReference>
<reference evidence="4 5" key="1">
    <citation type="submission" date="2016-05" db="EMBL/GenBank/DDBJ databases">
        <title>Genomic Taxonomy of the Vibrionaceae.</title>
        <authorList>
            <person name="Gomez-Gil B."/>
            <person name="Enciso-Ibarra J."/>
        </authorList>
    </citation>
    <scope>NUCLEOTIDE SEQUENCE [LARGE SCALE GENOMIC DNA]</scope>
    <source>
        <strain evidence="4 5">CAIM 1920</strain>
    </source>
</reference>
<dbReference type="Gene3D" id="3.40.190.10">
    <property type="entry name" value="Periplasmic binding protein-like II"/>
    <property type="match status" value="3"/>
</dbReference>
<gene>
    <name evidence="4" type="ORF">A8L45_22265</name>
</gene>
<comment type="caution">
    <text evidence="4">The sequence shown here is derived from an EMBL/GenBank/DDBJ whole genome shotgun (WGS) entry which is preliminary data.</text>
</comment>
<dbReference type="Pfam" id="PF00497">
    <property type="entry name" value="SBP_bac_3"/>
    <property type="match status" value="1"/>
</dbReference>
<dbReference type="Proteomes" id="UP000094936">
    <property type="component" value="Unassembled WGS sequence"/>
</dbReference>
<dbReference type="OrthoDB" id="6192933at2"/>
<dbReference type="EMBL" id="LYBM01000070">
    <property type="protein sequence ID" value="ODA29356.1"/>
    <property type="molecule type" value="Genomic_DNA"/>
</dbReference>
<evidence type="ECO:0000256" key="1">
    <source>
        <dbReference type="ARBA" id="ARBA00010333"/>
    </source>
</evidence>
<keyword evidence="5" id="KW-1185">Reference proteome</keyword>
<comment type="similarity">
    <text evidence="1">Belongs to the bacterial solute-binding protein 3 family.</text>
</comment>
<evidence type="ECO:0000313" key="4">
    <source>
        <dbReference type="EMBL" id="ODA29356.1"/>
    </source>
</evidence>